<dbReference type="InterPro" id="IPR010247">
    <property type="entry name" value="HutG_amidohyd"/>
</dbReference>
<keyword evidence="1" id="KW-0378">Hydrolase</keyword>
<gene>
    <name evidence="1" type="primary">hutG</name>
    <name evidence="1" type="ORF">TPR58_04595</name>
</gene>
<organism evidence="1 2">
    <name type="scientific">Sphingomonas rustica</name>
    <dbReference type="NCBI Taxonomy" id="3103142"/>
    <lineage>
        <taxon>Bacteria</taxon>
        <taxon>Pseudomonadati</taxon>
        <taxon>Pseudomonadota</taxon>
        <taxon>Alphaproteobacteria</taxon>
        <taxon>Sphingomonadales</taxon>
        <taxon>Sphingomonadaceae</taxon>
        <taxon>Sphingomonas</taxon>
    </lineage>
</organism>
<dbReference type="InterPro" id="IPR007709">
    <property type="entry name" value="N-FG_amidohydro"/>
</dbReference>
<proteinExistence type="predicted"/>
<reference evidence="1 2" key="1">
    <citation type="submission" date="2024-05" db="EMBL/GenBank/DDBJ databases">
        <title>Sphingomonas sp. HF-S3 16S ribosomal RNA gene Genome sequencing and assembly.</title>
        <authorList>
            <person name="Lee H."/>
        </authorList>
    </citation>
    <scope>NUCLEOTIDE SEQUENCE [LARGE SCALE GENOMIC DNA]</scope>
    <source>
        <strain evidence="1 2">HF-S3</strain>
    </source>
</reference>
<dbReference type="RefSeq" id="WP_346245435.1">
    <property type="nucleotide sequence ID" value="NZ_JBDIZK010000002.1"/>
</dbReference>
<protein>
    <submittedName>
        <fullName evidence="1">N-formylglutamate deformylase</fullName>
        <ecNumber evidence="1">3.5.1.68</ecNumber>
    </submittedName>
</protein>
<dbReference type="Proteomes" id="UP001427805">
    <property type="component" value="Unassembled WGS sequence"/>
</dbReference>
<dbReference type="NCBIfam" id="TIGR02017">
    <property type="entry name" value="hutG_amidohyd"/>
    <property type="match status" value="1"/>
</dbReference>
<dbReference type="GO" id="GO:0050129">
    <property type="term" value="F:N-formylglutamate deformylase activity"/>
    <property type="evidence" value="ECO:0007669"/>
    <property type="project" value="UniProtKB-EC"/>
</dbReference>
<dbReference type="SUPFAM" id="SSF53187">
    <property type="entry name" value="Zn-dependent exopeptidases"/>
    <property type="match status" value="1"/>
</dbReference>
<name>A0ABV0B6W2_9SPHN</name>
<dbReference type="EMBL" id="JBDIZK010000002">
    <property type="protein sequence ID" value="MEN3746436.1"/>
    <property type="molecule type" value="Genomic_DNA"/>
</dbReference>
<dbReference type="EC" id="3.5.1.68" evidence="1"/>
<dbReference type="Pfam" id="PF05013">
    <property type="entry name" value="FGase"/>
    <property type="match status" value="1"/>
</dbReference>
<keyword evidence="2" id="KW-1185">Reference proteome</keyword>
<evidence type="ECO:0000313" key="1">
    <source>
        <dbReference type="EMBL" id="MEN3746436.1"/>
    </source>
</evidence>
<comment type="caution">
    <text evidence="1">The sequence shown here is derived from an EMBL/GenBank/DDBJ whole genome shotgun (WGS) entry which is preliminary data.</text>
</comment>
<evidence type="ECO:0000313" key="2">
    <source>
        <dbReference type="Proteomes" id="UP001427805"/>
    </source>
</evidence>
<sequence length="266" mass="29654">MIAIVRGDAPLIVSIPHAGTEIPDDLLGDVHSVARARHDADLYIDRLYDFARQLGATIFRTTISRTVIDMNRDPSGVSLYPGQTTTDLCPLTTFDGEPLWRPGREPDAAEIERRKHLYFEPYHAALQGEIDRLRVRHNAIVLYEAHSIRSFAPRLFDGELPQFNIGSNDGKSCDYALTRAVERICDRSGGSWITNGRFKGGWTTRHYGQPAKGVHAIQMELSMRGYLDEVGPCDWPPPWDEARAAPMQSVLLPILSACIGFAEGQP</sequence>
<accession>A0ABV0B6W2</accession>
<dbReference type="Gene3D" id="3.40.630.40">
    <property type="entry name" value="Zn-dependent exopeptidases"/>
    <property type="match status" value="1"/>
</dbReference>